<evidence type="ECO:0000313" key="2">
    <source>
        <dbReference type="EMBL" id="QQP89870.1"/>
    </source>
</evidence>
<dbReference type="EMBL" id="CP067420">
    <property type="protein sequence ID" value="QQP89870.1"/>
    <property type="molecule type" value="Genomic_DNA"/>
</dbReference>
<reference evidence="2" key="1">
    <citation type="submission" date="2021-02" db="EMBL/GenBank/DDBJ databases">
        <title>Skermanella TT6 skin isolate.</title>
        <authorList>
            <person name="Lee K."/>
            <person name="Ganzorig M."/>
        </authorList>
    </citation>
    <scope>NUCLEOTIDE SEQUENCE</scope>
    <source>
        <strain evidence="2">TT6</strain>
    </source>
</reference>
<dbReference type="Proteomes" id="UP000595197">
    <property type="component" value="Chromosome"/>
</dbReference>
<protein>
    <recommendedName>
        <fullName evidence="4">NIPSNAP domain-containing protein</fullName>
    </recommendedName>
</protein>
<proteinExistence type="predicted"/>
<name>A0ABX7B7Y9_9PROT</name>
<evidence type="ECO:0000313" key="3">
    <source>
        <dbReference type="Proteomes" id="UP000595197"/>
    </source>
</evidence>
<feature type="region of interest" description="Disordered" evidence="1">
    <location>
        <begin position="128"/>
        <end position="148"/>
    </location>
</feature>
<evidence type="ECO:0000256" key="1">
    <source>
        <dbReference type="SAM" id="MobiDB-lite"/>
    </source>
</evidence>
<keyword evidence="3" id="KW-1185">Reference proteome</keyword>
<evidence type="ECO:0008006" key="4">
    <source>
        <dbReference type="Google" id="ProtNLM"/>
    </source>
</evidence>
<sequence length="148" mass="16718">MHHVFRDHALVRLGSDVFLAVLGWSRSLEAFDRWMADTHPGARVGITEFDYLTFGPLAGIVFDHYDVILSVRFASEAEARDFEARWPTIGPAARSFAELWPDPGPTPRRYELYEPHFRRRRADLKLRRAARGEAADPGEAGLEPSPGS</sequence>
<organism evidence="2 3">
    <name type="scientific">Skermanella cutis</name>
    <dbReference type="NCBI Taxonomy" id="2775420"/>
    <lineage>
        <taxon>Bacteria</taxon>
        <taxon>Pseudomonadati</taxon>
        <taxon>Pseudomonadota</taxon>
        <taxon>Alphaproteobacteria</taxon>
        <taxon>Rhodospirillales</taxon>
        <taxon>Azospirillaceae</taxon>
        <taxon>Skermanella</taxon>
    </lineage>
</organism>
<dbReference type="RefSeq" id="WP_201076633.1">
    <property type="nucleotide sequence ID" value="NZ_CP067420.1"/>
</dbReference>
<accession>A0ABX7B7Y9</accession>
<gene>
    <name evidence="2" type="ORF">IGS68_00890</name>
</gene>